<dbReference type="Proteomes" id="UP000275076">
    <property type="component" value="Unassembled WGS sequence"/>
</dbReference>
<evidence type="ECO:0000313" key="2">
    <source>
        <dbReference type="EMBL" id="RSL31853.1"/>
    </source>
</evidence>
<organism evidence="2 3">
    <name type="scientific">Salibacterium salarium</name>
    <dbReference type="NCBI Taxonomy" id="284579"/>
    <lineage>
        <taxon>Bacteria</taxon>
        <taxon>Bacillati</taxon>
        <taxon>Bacillota</taxon>
        <taxon>Bacilli</taxon>
        <taxon>Bacillales</taxon>
        <taxon>Bacillaceae</taxon>
    </lineage>
</organism>
<comment type="caution">
    <text evidence="2">The sequence shown here is derived from an EMBL/GenBank/DDBJ whole genome shotgun (WGS) entry which is preliminary data.</text>
</comment>
<proteinExistence type="predicted"/>
<name>A0A3R9QJ41_9BACI</name>
<protein>
    <submittedName>
        <fullName evidence="2">Sulfotransferase</fullName>
    </submittedName>
</protein>
<evidence type="ECO:0000256" key="1">
    <source>
        <dbReference type="ARBA" id="ARBA00022679"/>
    </source>
</evidence>
<gene>
    <name evidence="2" type="ORF">D7Z54_18835</name>
</gene>
<sequence length="306" mass="35881">MELGMNKNTPNLFIVGAQKSATTSLYNYLKEHPNIFFSSEKEPNYFTTFFDTFPHNGPYDKRYDKNVIGSAEEYYKLFSNYSGQKYIAESSVHYLYFNGLAYKLKEESPDAKIIISLRNPIERAYSAYTYYVSRGRESESFREAIQNENHRMLNNYEVGWYYIAQGLYYQKVKDYLEVFGRENVHIVLFDEIKDDLEGTLKNIYKFLEVDPVTINNTEKKYNVSGTPKNKITKVIASPLKAKSLAKKYLPTPMANKLKDYYFKILEKNLAKTELSVSDKEYLKSVYETDIKKLSVLIEKDLNHWLE</sequence>
<dbReference type="PANTHER" id="PTHR10605">
    <property type="entry name" value="HEPARAN SULFATE SULFOTRANSFERASE"/>
    <property type="match status" value="1"/>
</dbReference>
<dbReference type="Pfam" id="PF13469">
    <property type="entry name" value="Sulfotransfer_3"/>
    <property type="match status" value="1"/>
</dbReference>
<keyword evidence="3" id="KW-1185">Reference proteome</keyword>
<dbReference type="PANTHER" id="PTHR10605:SF56">
    <property type="entry name" value="BIFUNCTIONAL HEPARAN SULFATE N-DEACETYLASE_N-SULFOTRANSFERASE"/>
    <property type="match status" value="1"/>
</dbReference>
<dbReference type="InterPro" id="IPR027417">
    <property type="entry name" value="P-loop_NTPase"/>
</dbReference>
<accession>A0A3R9QJ41</accession>
<dbReference type="EMBL" id="RBVX01000020">
    <property type="protein sequence ID" value="RSL31853.1"/>
    <property type="molecule type" value="Genomic_DNA"/>
</dbReference>
<dbReference type="SUPFAM" id="SSF52540">
    <property type="entry name" value="P-loop containing nucleoside triphosphate hydrolases"/>
    <property type="match status" value="1"/>
</dbReference>
<dbReference type="InterPro" id="IPR037359">
    <property type="entry name" value="NST/OST"/>
</dbReference>
<dbReference type="AlphaFoldDB" id="A0A3R9QJ41"/>
<evidence type="ECO:0000313" key="3">
    <source>
        <dbReference type="Proteomes" id="UP000275076"/>
    </source>
</evidence>
<dbReference type="Gene3D" id="3.40.50.300">
    <property type="entry name" value="P-loop containing nucleotide triphosphate hydrolases"/>
    <property type="match status" value="1"/>
</dbReference>
<keyword evidence="1 2" id="KW-0808">Transferase</keyword>
<reference evidence="2 3" key="1">
    <citation type="submission" date="2018-10" db="EMBL/GenBank/DDBJ databases">
        <title>Draft genome sequence of Bacillus salarius IM0101, isolated from a hypersaline soil in Inner Mongolia, China.</title>
        <authorList>
            <person name="Yamprayoonswat W."/>
            <person name="Boonvisut S."/>
            <person name="Jumpathong W."/>
            <person name="Sittihan S."/>
            <person name="Ruangsuj P."/>
            <person name="Wanthongcharoen S."/>
            <person name="Thongpramul N."/>
            <person name="Pimmason S."/>
            <person name="Yu B."/>
            <person name="Yasawong M."/>
        </authorList>
    </citation>
    <scope>NUCLEOTIDE SEQUENCE [LARGE SCALE GENOMIC DNA]</scope>
    <source>
        <strain evidence="2 3">IM0101</strain>
    </source>
</reference>
<dbReference type="GO" id="GO:0008146">
    <property type="term" value="F:sulfotransferase activity"/>
    <property type="evidence" value="ECO:0007669"/>
    <property type="project" value="InterPro"/>
</dbReference>
<dbReference type="OrthoDB" id="9797480at2"/>